<dbReference type="InterPro" id="IPR045275">
    <property type="entry name" value="MscS_archaea/bacteria_type"/>
</dbReference>
<dbReference type="InterPro" id="IPR006685">
    <property type="entry name" value="MscS_channel_2nd"/>
</dbReference>
<feature type="transmembrane region" description="Helical" evidence="8">
    <location>
        <begin position="292"/>
        <end position="310"/>
    </location>
</feature>
<dbReference type="AlphaFoldDB" id="A0A7S7SJE0"/>
<dbReference type="RefSeq" id="WP_194449645.1">
    <property type="nucleotide sequence ID" value="NZ_CP063849.1"/>
</dbReference>
<comment type="subcellular location">
    <subcellularLocation>
        <location evidence="1">Cell membrane</location>
        <topology evidence="1">Multi-pass membrane protein</topology>
    </subcellularLocation>
</comment>
<evidence type="ECO:0000256" key="6">
    <source>
        <dbReference type="ARBA" id="ARBA00023136"/>
    </source>
</evidence>
<dbReference type="GO" id="GO:0008381">
    <property type="term" value="F:mechanosensitive monoatomic ion channel activity"/>
    <property type="evidence" value="ECO:0007669"/>
    <property type="project" value="InterPro"/>
</dbReference>
<feature type="transmembrane region" description="Helical" evidence="8">
    <location>
        <begin position="186"/>
        <end position="208"/>
    </location>
</feature>
<evidence type="ECO:0000256" key="1">
    <source>
        <dbReference type="ARBA" id="ARBA00004651"/>
    </source>
</evidence>
<keyword evidence="5 8" id="KW-1133">Transmembrane helix</keyword>
<evidence type="ECO:0000256" key="3">
    <source>
        <dbReference type="ARBA" id="ARBA00022475"/>
    </source>
</evidence>
<keyword evidence="4 8" id="KW-0812">Transmembrane</keyword>
<keyword evidence="6 8" id="KW-0472">Membrane</keyword>
<evidence type="ECO:0000256" key="7">
    <source>
        <dbReference type="SAM" id="MobiDB-lite"/>
    </source>
</evidence>
<keyword evidence="12" id="KW-1185">Reference proteome</keyword>
<evidence type="ECO:0000313" key="12">
    <source>
        <dbReference type="Proteomes" id="UP000593892"/>
    </source>
</evidence>
<keyword evidence="3" id="KW-1003">Cell membrane</keyword>
<evidence type="ECO:0000256" key="5">
    <source>
        <dbReference type="ARBA" id="ARBA00022989"/>
    </source>
</evidence>
<organism evidence="11 12">
    <name type="scientific">Paludibaculum fermentans</name>
    <dbReference type="NCBI Taxonomy" id="1473598"/>
    <lineage>
        <taxon>Bacteria</taxon>
        <taxon>Pseudomonadati</taxon>
        <taxon>Acidobacteriota</taxon>
        <taxon>Terriglobia</taxon>
        <taxon>Bryobacterales</taxon>
        <taxon>Bryobacteraceae</taxon>
        <taxon>Paludibaculum</taxon>
    </lineage>
</organism>
<evidence type="ECO:0000259" key="9">
    <source>
        <dbReference type="Pfam" id="PF00924"/>
    </source>
</evidence>
<evidence type="ECO:0000313" key="11">
    <source>
        <dbReference type="EMBL" id="QOY87982.1"/>
    </source>
</evidence>
<feature type="transmembrane region" description="Helical" evidence="8">
    <location>
        <begin position="322"/>
        <end position="348"/>
    </location>
</feature>
<feature type="domain" description="Mechanosensitive ion channel MscS C-terminal" evidence="10">
    <location>
        <begin position="414"/>
        <end position="493"/>
    </location>
</feature>
<dbReference type="Gene3D" id="2.30.30.60">
    <property type="match status" value="1"/>
</dbReference>
<dbReference type="Pfam" id="PF21082">
    <property type="entry name" value="MS_channel_3rd"/>
    <property type="match status" value="1"/>
</dbReference>
<comment type="similarity">
    <text evidence="2">Belongs to the MscS (TC 1.A.23) family.</text>
</comment>
<proteinExistence type="inferred from homology"/>
<feature type="transmembrane region" description="Helical" evidence="8">
    <location>
        <begin position="249"/>
        <end position="271"/>
    </location>
</feature>
<feature type="region of interest" description="Disordered" evidence="7">
    <location>
        <begin position="504"/>
        <end position="527"/>
    </location>
</feature>
<dbReference type="InterPro" id="IPR023408">
    <property type="entry name" value="MscS_beta-dom_sf"/>
</dbReference>
<evidence type="ECO:0000259" key="10">
    <source>
        <dbReference type="Pfam" id="PF21082"/>
    </source>
</evidence>
<evidence type="ECO:0000256" key="4">
    <source>
        <dbReference type="ARBA" id="ARBA00022692"/>
    </source>
</evidence>
<evidence type="ECO:0000256" key="8">
    <source>
        <dbReference type="SAM" id="Phobius"/>
    </source>
</evidence>
<accession>A0A7S7SJE0</accession>
<feature type="domain" description="Mechanosensitive ion channel MscS" evidence="9">
    <location>
        <begin position="335"/>
        <end position="400"/>
    </location>
</feature>
<dbReference type="SUPFAM" id="SSF82689">
    <property type="entry name" value="Mechanosensitive channel protein MscS (YggB), C-terminal domain"/>
    <property type="match status" value="1"/>
</dbReference>
<dbReference type="Proteomes" id="UP000593892">
    <property type="component" value="Chromosome"/>
</dbReference>
<dbReference type="KEGG" id="pfer:IRI77_35485"/>
<dbReference type="PANTHER" id="PTHR30221:SF18">
    <property type="entry name" value="SLL0590 PROTEIN"/>
    <property type="match status" value="1"/>
</dbReference>
<dbReference type="InterPro" id="IPR049278">
    <property type="entry name" value="MS_channel_C"/>
</dbReference>
<feature type="transmembrane region" description="Helical" evidence="8">
    <location>
        <begin position="125"/>
        <end position="149"/>
    </location>
</feature>
<evidence type="ECO:0000256" key="2">
    <source>
        <dbReference type="ARBA" id="ARBA00008017"/>
    </source>
</evidence>
<name>A0A7S7SJE0_PALFE</name>
<dbReference type="InterPro" id="IPR010920">
    <property type="entry name" value="LSM_dom_sf"/>
</dbReference>
<dbReference type="InterPro" id="IPR011066">
    <property type="entry name" value="MscS_channel_C_sf"/>
</dbReference>
<dbReference type="PANTHER" id="PTHR30221">
    <property type="entry name" value="SMALL-CONDUCTANCE MECHANOSENSITIVE CHANNEL"/>
    <property type="match status" value="1"/>
</dbReference>
<dbReference type="Gene3D" id="3.30.70.100">
    <property type="match status" value="1"/>
</dbReference>
<sequence length="527" mass="58205">MRSIPALPVILFCCLWAQQAGSPVVIDGTEVLRVYTGAAPFSAEERAADIRSRIEKIGDKFARPAVSIKNLPSQNVTAVAAGSVYIMLVTNADAEAAGVPRDELAARYSLAIQTALESYHNQHTVVSYLIASAKTLLAWAAFFLLCWLIKRGLDWLSRHIANWFQRETKARQVRGFGLILWQRASLLALSLLKLLVVLFLLSQFSLLISFSFSQFPQTAGISTTLIDYLKSTFGGIGRSVVDYLPKGGFVVIVCVISYYLLRLLMVVARAIEHSDITVPGLHPEMALPTYQLVRILVVVFALVVSFPYLPGGQSEAFKGVSIFLGVLISIGSGSSVGNVLAGITLTYMRPYRVGDRVQFGDTIGDVLEKSLLVTRLRTIKNVEVVIPNSTILGGMIQNFSAMARNRGLILHTTATIGYDVPWRQVHELLIRAAQNTEGILLEPVPFVLQTALNDFNISYQLNAFTDRPNEFEFIYSRLHQNIQDSFNKAGVEIMSPNYLALRDGNTVTTPEADRPPHYQPPSFRVNP</sequence>
<dbReference type="Pfam" id="PF00924">
    <property type="entry name" value="MS_channel_2nd"/>
    <property type="match status" value="1"/>
</dbReference>
<gene>
    <name evidence="11" type="ORF">IRI77_35485</name>
</gene>
<reference evidence="11 12" key="1">
    <citation type="submission" date="2020-10" db="EMBL/GenBank/DDBJ databases">
        <title>Complete genome sequence of Paludibaculum fermentans P105T, a facultatively anaerobic acidobacterium capable of dissimilatory Fe(III) reduction.</title>
        <authorList>
            <person name="Dedysh S.N."/>
            <person name="Beletsky A.V."/>
            <person name="Kulichevskaya I.S."/>
            <person name="Mardanov A.V."/>
            <person name="Ravin N.V."/>
        </authorList>
    </citation>
    <scope>NUCLEOTIDE SEQUENCE [LARGE SCALE GENOMIC DNA]</scope>
    <source>
        <strain evidence="11 12">P105</strain>
    </source>
</reference>
<dbReference type="EMBL" id="CP063849">
    <property type="protein sequence ID" value="QOY87982.1"/>
    <property type="molecule type" value="Genomic_DNA"/>
</dbReference>
<dbReference type="SUPFAM" id="SSF50182">
    <property type="entry name" value="Sm-like ribonucleoproteins"/>
    <property type="match status" value="1"/>
</dbReference>
<dbReference type="GO" id="GO:0005886">
    <property type="term" value="C:plasma membrane"/>
    <property type="evidence" value="ECO:0007669"/>
    <property type="project" value="UniProtKB-SubCell"/>
</dbReference>
<protein>
    <submittedName>
        <fullName evidence="11">Mechanosensitive ion channel family protein</fullName>
    </submittedName>
</protein>